<protein>
    <submittedName>
        <fullName evidence="2">Uncharacterized protein</fullName>
    </submittedName>
</protein>
<dbReference type="WBParaSite" id="nRc.2.0.1.t15263-RA">
    <property type="protein sequence ID" value="nRc.2.0.1.t15263-RA"/>
    <property type="gene ID" value="nRc.2.0.1.g15263"/>
</dbReference>
<dbReference type="Proteomes" id="UP000887565">
    <property type="component" value="Unplaced"/>
</dbReference>
<evidence type="ECO:0000313" key="2">
    <source>
        <dbReference type="WBParaSite" id="nRc.2.0.1.t15263-RA"/>
    </source>
</evidence>
<evidence type="ECO:0000313" key="1">
    <source>
        <dbReference type="Proteomes" id="UP000887565"/>
    </source>
</evidence>
<dbReference type="AlphaFoldDB" id="A0A915IP90"/>
<sequence length="62" mass="7139">MAALQGDKKLLLRDDQWTLAANLIQIRSHLRKKDCAPSETREKIISWLIDTLDWSVGCVPNY</sequence>
<name>A0A915IP90_ROMCU</name>
<proteinExistence type="predicted"/>
<keyword evidence="1" id="KW-1185">Reference proteome</keyword>
<organism evidence="1 2">
    <name type="scientific">Romanomermis culicivorax</name>
    <name type="common">Nematode worm</name>
    <dbReference type="NCBI Taxonomy" id="13658"/>
    <lineage>
        <taxon>Eukaryota</taxon>
        <taxon>Metazoa</taxon>
        <taxon>Ecdysozoa</taxon>
        <taxon>Nematoda</taxon>
        <taxon>Enoplea</taxon>
        <taxon>Dorylaimia</taxon>
        <taxon>Mermithida</taxon>
        <taxon>Mermithoidea</taxon>
        <taxon>Mermithidae</taxon>
        <taxon>Romanomermis</taxon>
    </lineage>
</organism>
<reference evidence="2" key="1">
    <citation type="submission" date="2022-11" db="UniProtKB">
        <authorList>
            <consortium name="WormBaseParasite"/>
        </authorList>
    </citation>
    <scope>IDENTIFICATION</scope>
</reference>
<accession>A0A915IP90</accession>